<protein>
    <recommendedName>
        <fullName evidence="1">Glyoxalase/Bleomycin resistance-like N-terminal domain-containing protein</fullName>
    </recommendedName>
</protein>
<name>A0A7V8FNA4_9BURK</name>
<proteinExistence type="predicted"/>
<dbReference type="AlphaFoldDB" id="A0A7V8FNA4"/>
<dbReference type="Proteomes" id="UP000461670">
    <property type="component" value="Unassembled WGS sequence"/>
</dbReference>
<dbReference type="EMBL" id="WNDQ01000030">
    <property type="protein sequence ID" value="KAF1020782.1"/>
    <property type="molecule type" value="Genomic_DNA"/>
</dbReference>
<dbReference type="InterPro" id="IPR029068">
    <property type="entry name" value="Glyas_Bleomycin-R_OHBP_Dase"/>
</dbReference>
<dbReference type="PANTHER" id="PTHR36503">
    <property type="entry name" value="BLR2520 PROTEIN"/>
    <property type="match status" value="1"/>
</dbReference>
<organism evidence="2 3">
    <name type="scientific">Paracidovorax wautersii</name>
    <dbReference type="NCBI Taxonomy" id="1177982"/>
    <lineage>
        <taxon>Bacteria</taxon>
        <taxon>Pseudomonadati</taxon>
        <taxon>Pseudomonadota</taxon>
        <taxon>Betaproteobacteria</taxon>
        <taxon>Burkholderiales</taxon>
        <taxon>Comamonadaceae</taxon>
        <taxon>Paracidovorax</taxon>
    </lineage>
</organism>
<evidence type="ECO:0000313" key="2">
    <source>
        <dbReference type="EMBL" id="KAF1020782.1"/>
    </source>
</evidence>
<feature type="domain" description="Glyoxalase/Bleomycin resistance-like N-terminal" evidence="1">
    <location>
        <begin position="3"/>
        <end position="43"/>
    </location>
</feature>
<dbReference type="Pfam" id="PF22677">
    <property type="entry name" value="Ble-like_N"/>
    <property type="match status" value="1"/>
</dbReference>
<comment type="caution">
    <text evidence="2">The sequence shown here is derived from an EMBL/GenBank/DDBJ whole genome shotgun (WGS) entry which is preliminary data.</text>
</comment>
<reference evidence="3" key="1">
    <citation type="journal article" date="2020" name="MBio">
        <title>Horizontal gene transfer to a defensive symbiont with a reduced genome amongst a multipartite beetle microbiome.</title>
        <authorList>
            <person name="Waterworth S.C."/>
            <person name="Florez L.V."/>
            <person name="Rees E.R."/>
            <person name="Hertweck C."/>
            <person name="Kaltenpoth M."/>
            <person name="Kwan J.C."/>
        </authorList>
    </citation>
    <scope>NUCLEOTIDE SEQUENCE [LARGE SCALE GENOMIC DNA]</scope>
</reference>
<dbReference type="PANTHER" id="PTHR36503:SF2">
    <property type="entry name" value="BLR2408 PROTEIN"/>
    <property type="match status" value="1"/>
</dbReference>
<dbReference type="InterPro" id="IPR053863">
    <property type="entry name" value="Glyoxy/Ble-like_N"/>
</dbReference>
<dbReference type="SUPFAM" id="SSF54593">
    <property type="entry name" value="Glyoxalase/Bleomycin resistance protein/Dihydroxybiphenyl dioxygenase"/>
    <property type="match status" value="1"/>
</dbReference>
<sequence>MSRQMFVNLPIQNMERSQAFFKSLGFSFNPQFTNEQGACLVVSDNHNYVMLLVEPFFQTFTKKKVADATQVTEVLVCLSCDSRAEVDALVAKALAAGGTAPQPPQDHGFMYGHGFTDLDGHMWELAYMDMAAFPPQP</sequence>
<evidence type="ECO:0000259" key="1">
    <source>
        <dbReference type="Pfam" id="PF22677"/>
    </source>
</evidence>
<evidence type="ECO:0000313" key="3">
    <source>
        <dbReference type="Proteomes" id="UP000461670"/>
    </source>
</evidence>
<dbReference type="Gene3D" id="3.10.180.10">
    <property type="entry name" value="2,3-Dihydroxybiphenyl 1,2-Dioxygenase, domain 1"/>
    <property type="match status" value="1"/>
</dbReference>
<gene>
    <name evidence="2" type="ORF">GAK30_02277</name>
</gene>
<accession>A0A7V8FNA4</accession>